<feature type="transmembrane region" description="Helical" evidence="1">
    <location>
        <begin position="495"/>
        <end position="516"/>
    </location>
</feature>
<feature type="transmembrane region" description="Helical" evidence="1">
    <location>
        <begin position="760"/>
        <end position="778"/>
    </location>
</feature>
<evidence type="ECO:0000313" key="2">
    <source>
        <dbReference type="EMBL" id="AFZ08926.1"/>
    </source>
</evidence>
<proteinExistence type="predicted"/>
<feature type="transmembrane region" description="Helical" evidence="1">
    <location>
        <begin position="1261"/>
        <end position="1278"/>
    </location>
</feature>
<feature type="transmembrane region" description="Helical" evidence="1">
    <location>
        <begin position="312"/>
        <end position="328"/>
    </location>
</feature>
<feature type="transmembrane region" description="Helical" evidence="1">
    <location>
        <begin position="1283"/>
        <end position="1303"/>
    </location>
</feature>
<feature type="transmembrane region" description="Helical" evidence="1">
    <location>
        <begin position="911"/>
        <end position="929"/>
    </location>
</feature>
<feature type="transmembrane region" description="Helical" evidence="1">
    <location>
        <begin position="799"/>
        <end position="819"/>
    </location>
</feature>
<reference evidence="2 3" key="1">
    <citation type="submission" date="2012-05" db="EMBL/GenBank/DDBJ databases">
        <title>Finished chromosome of genome of Oscillatoria sp. PCC 7112.</title>
        <authorList>
            <consortium name="US DOE Joint Genome Institute"/>
            <person name="Gugger M."/>
            <person name="Coursin T."/>
            <person name="Rippka R."/>
            <person name="Tandeau De Marsac N."/>
            <person name="Huntemann M."/>
            <person name="Wei C.-L."/>
            <person name="Han J."/>
            <person name="Detter J.C."/>
            <person name="Han C."/>
            <person name="Tapia R."/>
            <person name="Davenport K."/>
            <person name="Daligault H."/>
            <person name="Erkkila T."/>
            <person name="Gu W."/>
            <person name="Munk A.C.C."/>
            <person name="Teshima H."/>
            <person name="Xu Y."/>
            <person name="Chain P."/>
            <person name="Chen A."/>
            <person name="Krypides N."/>
            <person name="Mavromatis K."/>
            <person name="Markowitz V."/>
            <person name="Szeto E."/>
            <person name="Ivanova N."/>
            <person name="Mikhailova N."/>
            <person name="Ovchinnikova G."/>
            <person name="Pagani I."/>
            <person name="Pati A."/>
            <person name="Goodwin L."/>
            <person name="Peters L."/>
            <person name="Pitluck S."/>
            <person name="Woyke T."/>
            <person name="Kerfeld C."/>
        </authorList>
    </citation>
    <scope>NUCLEOTIDE SEQUENCE [LARGE SCALE GENOMIC DNA]</scope>
    <source>
        <strain evidence="2 3">PCC 7112</strain>
    </source>
</reference>
<feature type="transmembrane region" description="Helical" evidence="1">
    <location>
        <begin position="882"/>
        <end position="899"/>
    </location>
</feature>
<feature type="transmembrane region" description="Helical" evidence="1">
    <location>
        <begin position="1028"/>
        <end position="1046"/>
    </location>
</feature>
<protein>
    <recommendedName>
        <fullName evidence="4">DUF2157 domain-containing protein</fullName>
    </recommendedName>
</protein>
<feature type="transmembrane region" description="Helical" evidence="1">
    <location>
        <begin position="206"/>
        <end position="224"/>
    </location>
</feature>
<feature type="transmembrane region" description="Helical" evidence="1">
    <location>
        <begin position="374"/>
        <end position="391"/>
    </location>
</feature>
<feature type="transmembrane region" description="Helical" evidence="1">
    <location>
        <begin position="334"/>
        <end position="353"/>
    </location>
</feature>
<dbReference type="Proteomes" id="UP000010478">
    <property type="component" value="Chromosome"/>
</dbReference>
<sequence length="1350" mass="150304">MSSPKDRSSKIELSILASHPELLTGLDAWLRLGLLSPAEVEELCRQYLVCPIRDPAVDFSEIDDSPIAPIAEPKVPALSTQKAVPSNRESVASPTETTQTPNLIAQILHSLMAEISVVWLLFLGVFMVVVSSGVLAASQWEKFPAAGQYGVLLAYTLTFWAISSWANRQQNLHLTAQTLQEVTLLLVPINFWAMDSFGLWRYPWDWAVAIAAALILTWITARIIKDQYQSCSGKNIARSIALNHLGLSYLHSWWALGGFALTAVYVGTVGTAAATVYQVQQQRLQSIQGGGNTETFAAAFSLSRDFLTYKKAALVAYSLGILLGRAIFVKDVNIAEMGLALGICGVLLAWLDWQHPLTSGTIENNISDPPNPSNFFYWQLAGGGLLGLGYLVCFRDIPLQAIAVSGLAVWFFYNRLVRFWQEFDLVMLEAVGLQSIWLFWRLVPLGIKTQVVAFLTQLTNSQETPWAFWGVLLLPYLILMVSAAQWLYRKRKFQLARFGENLALGLGSVLTVISFVNPFWRSLNLLVSTLILGWIAWKYVIPDNSRRVSRPASAAEQQGNPAILVPLTHIMGLGAIASAIDLFFPNLTPNIWSAILLIFMASEWVFFVWMKAANSRENSAFFRWHPALFQSSWYLGLVLAGCSFVLLQNYLIAGTATHRPQWSLLWLATPLALTAVAKYTEVPHKQVASTFSTIALIFAQVLIFIFPGYRLIGFGFAAGLMFVNTYYLVEIPAAAIGVGFGLSFVAAAIDRLGFVSGWDWGIAGAIAILSLWVLRSTIVRFSSRLPESSQLAEIYDRALDGWAILLAGLLLTTITFYSYELYAVSTLSLPPSTAVLAAILVIMAAIIFRSLRQLSPLAIYALAWSLELLTAVGLSFVDRTTINLAVANIALGLFTQLLGDWWRRRQPDPTILPTIHFIPLVYGVLGLTFRSHTFANWTGLTVLGASLIAIGIGRREPEFKPLVYLGLIGVSAAAYESLLYQLFQTPGGAFGDGLIVLASLGTTLTYIYRILSPWLSNYLHLTNAELKIFAHLHWVLSSLLLIWASAEDIKSALSLGLVTGALLVQYAFLQGRNNLDRQWAEIWIYLGWLEAFGIRLYWINTPLVKYISGPLGPWKVALASLFAYFIYILPWDNWGWSKKPWQVIASLIPIVAILESPAKFYPISLLIAATFYFFLAWEREEVRFTYVSLAIIDWILLRWFWQIGLTQPEFYVTPLGLSLLYITQFDRSLKLPAEKPLRHTLRMVATALICGMPLFTQQSHGLVGGAFSLAAIAAGLALRVRAFLFVGTAVFLINVFYQLVVLIFDYPLIKWAIGLAFGIVFIWIAATFETRRDRISALVQHWVVQLQSWD</sequence>
<feature type="transmembrane region" description="Helical" evidence="1">
    <location>
        <begin position="397"/>
        <end position="413"/>
    </location>
</feature>
<keyword evidence="1" id="KW-0812">Transmembrane</keyword>
<feature type="transmembrane region" description="Helical" evidence="1">
    <location>
        <begin position="467"/>
        <end position="488"/>
    </location>
</feature>
<evidence type="ECO:0000256" key="1">
    <source>
        <dbReference type="SAM" id="Phobius"/>
    </source>
</evidence>
<evidence type="ECO:0000313" key="3">
    <source>
        <dbReference type="Proteomes" id="UP000010478"/>
    </source>
</evidence>
<feature type="transmembrane region" description="Helical" evidence="1">
    <location>
        <begin position="1160"/>
        <end position="1177"/>
    </location>
</feature>
<organism evidence="2 3">
    <name type="scientific">Phormidium nigroviride PCC 7112</name>
    <dbReference type="NCBI Taxonomy" id="179408"/>
    <lineage>
        <taxon>Bacteria</taxon>
        <taxon>Bacillati</taxon>
        <taxon>Cyanobacteriota</taxon>
        <taxon>Cyanophyceae</taxon>
        <taxon>Oscillatoriophycideae</taxon>
        <taxon>Oscillatoriales</taxon>
        <taxon>Oscillatoriaceae</taxon>
        <taxon>Phormidium</taxon>
    </lineage>
</organism>
<feature type="transmembrane region" description="Helical" evidence="1">
    <location>
        <begin position="1111"/>
        <end position="1129"/>
    </location>
</feature>
<keyword evidence="1" id="KW-1133">Transmembrane helix</keyword>
<dbReference type="HOGENOM" id="CLU_256352_0_0_3"/>
<feature type="transmembrane region" description="Helical" evidence="1">
    <location>
        <begin position="663"/>
        <end position="680"/>
    </location>
</feature>
<feature type="transmembrane region" description="Helical" evidence="1">
    <location>
        <begin position="1082"/>
        <end position="1099"/>
    </location>
</feature>
<dbReference type="eggNOG" id="ENOG502Z85Z">
    <property type="taxonomic scope" value="Bacteria"/>
</dbReference>
<accession>K9VLU6</accession>
<dbReference type="KEGG" id="oni:Osc7112_4636"/>
<feature type="transmembrane region" description="Helical" evidence="1">
    <location>
        <begin position="831"/>
        <end position="848"/>
    </location>
</feature>
<feature type="transmembrane region" description="Helical" evidence="1">
    <location>
        <begin position="857"/>
        <end position="876"/>
    </location>
</feature>
<feature type="transmembrane region" description="Helical" evidence="1">
    <location>
        <begin position="117"/>
        <end position="140"/>
    </location>
</feature>
<feature type="transmembrane region" description="Helical" evidence="1">
    <location>
        <begin position="146"/>
        <end position="166"/>
    </location>
</feature>
<dbReference type="RefSeq" id="WP_015178162.1">
    <property type="nucleotide sequence ID" value="NC_019729.1"/>
</dbReference>
<dbReference type="STRING" id="179408.Osc7112_4636"/>
<feature type="transmembrane region" description="Helical" evidence="1">
    <location>
        <begin position="522"/>
        <end position="541"/>
    </location>
</feature>
<feature type="transmembrane region" description="Helical" evidence="1">
    <location>
        <begin position="631"/>
        <end position="651"/>
    </location>
</feature>
<dbReference type="OrthoDB" id="472871at2"/>
<feature type="transmembrane region" description="Helical" evidence="1">
    <location>
        <begin position="1184"/>
        <end position="1204"/>
    </location>
</feature>
<feature type="transmembrane region" description="Helical" evidence="1">
    <location>
        <begin position="687"/>
        <end position="706"/>
    </location>
</feature>
<feature type="transmembrane region" description="Helical" evidence="1">
    <location>
        <begin position="935"/>
        <end position="953"/>
    </location>
</feature>
<feature type="transmembrane region" description="Helical" evidence="1">
    <location>
        <begin position="962"/>
        <end position="983"/>
    </location>
</feature>
<name>K9VLU6_9CYAN</name>
<feature type="transmembrane region" description="Helical" evidence="1">
    <location>
        <begin position="1309"/>
        <end position="1328"/>
    </location>
</feature>
<keyword evidence="3" id="KW-1185">Reference proteome</keyword>
<feature type="transmembrane region" description="Helical" evidence="1">
    <location>
        <begin position="562"/>
        <end position="584"/>
    </location>
</feature>
<feature type="transmembrane region" description="Helical" evidence="1">
    <location>
        <begin position="989"/>
        <end position="1008"/>
    </location>
</feature>
<feature type="transmembrane region" description="Helical" evidence="1">
    <location>
        <begin position="1052"/>
        <end position="1070"/>
    </location>
</feature>
<dbReference type="EMBL" id="CP003614">
    <property type="protein sequence ID" value="AFZ08926.1"/>
    <property type="molecule type" value="Genomic_DNA"/>
</dbReference>
<feature type="transmembrane region" description="Helical" evidence="1">
    <location>
        <begin position="590"/>
        <end position="610"/>
    </location>
</feature>
<evidence type="ECO:0008006" key="4">
    <source>
        <dbReference type="Google" id="ProtNLM"/>
    </source>
</evidence>
<keyword evidence="1" id="KW-0472">Membrane</keyword>
<gene>
    <name evidence="2" type="ORF">Osc7112_4636</name>
</gene>